<evidence type="ECO:0000256" key="2">
    <source>
        <dbReference type="ARBA" id="ARBA00022801"/>
    </source>
</evidence>
<dbReference type="AlphaFoldDB" id="A0A4R4EBM7"/>
<evidence type="ECO:0000313" key="3">
    <source>
        <dbReference type="EMBL" id="TCZ75305.1"/>
    </source>
</evidence>
<proteinExistence type="inferred from homology"/>
<evidence type="ECO:0000256" key="1">
    <source>
        <dbReference type="ARBA" id="ARBA00005953"/>
    </source>
</evidence>
<dbReference type="InterPro" id="IPR050563">
    <property type="entry name" value="4-hydroxybenzoyl-CoA_TE"/>
</dbReference>
<dbReference type="PIRSF" id="PIRSF003230">
    <property type="entry name" value="YbgC"/>
    <property type="match status" value="1"/>
</dbReference>
<dbReference type="SUPFAM" id="SSF54637">
    <property type="entry name" value="Thioesterase/thiol ester dehydrase-isomerase"/>
    <property type="match status" value="1"/>
</dbReference>
<accession>A0A4R4EBM7</accession>
<dbReference type="PANTHER" id="PTHR31793">
    <property type="entry name" value="4-HYDROXYBENZOYL-COA THIOESTERASE FAMILY MEMBER"/>
    <property type="match status" value="1"/>
</dbReference>
<dbReference type="Gene3D" id="3.10.129.10">
    <property type="entry name" value="Hotdog Thioesterase"/>
    <property type="match status" value="1"/>
</dbReference>
<dbReference type="CDD" id="cd00586">
    <property type="entry name" value="4HBT"/>
    <property type="match status" value="1"/>
</dbReference>
<sequence>MPGQWHHHAIRVRYQETDQMRVVYHANYLNWFEIGRTELIREMGFPYTAIEQAGLMLPVIHAELDYRKPARYDDIISIYTRIEACTRVRLEMAYQVHRREETDLYTIPPFAETDGREPAGELLVSGLTKHVWVNKEFKTTRLDHALPELHKLIDSYN</sequence>
<keyword evidence="4" id="KW-1185">Reference proteome</keyword>
<dbReference type="RefSeq" id="WP_132419473.1">
    <property type="nucleotide sequence ID" value="NZ_SKFG01000021.1"/>
</dbReference>
<comment type="similarity">
    <text evidence="1">Belongs to the 4-hydroxybenzoyl-CoA thioesterase family.</text>
</comment>
<dbReference type="Proteomes" id="UP000295418">
    <property type="component" value="Unassembled WGS sequence"/>
</dbReference>
<organism evidence="3 4">
    <name type="scientific">Paenibacillus albiflavus</name>
    <dbReference type="NCBI Taxonomy" id="2545760"/>
    <lineage>
        <taxon>Bacteria</taxon>
        <taxon>Bacillati</taxon>
        <taxon>Bacillota</taxon>
        <taxon>Bacilli</taxon>
        <taxon>Bacillales</taxon>
        <taxon>Paenibacillaceae</taxon>
        <taxon>Paenibacillus</taxon>
    </lineage>
</organism>
<dbReference type="PANTHER" id="PTHR31793:SF27">
    <property type="entry name" value="NOVEL THIOESTERASE SUPERFAMILY DOMAIN AND SAPOSIN A-TYPE DOMAIN CONTAINING PROTEIN (0610012H03RIK)"/>
    <property type="match status" value="1"/>
</dbReference>
<dbReference type="GO" id="GO:0047617">
    <property type="term" value="F:fatty acyl-CoA hydrolase activity"/>
    <property type="evidence" value="ECO:0007669"/>
    <property type="project" value="TreeGrafter"/>
</dbReference>
<evidence type="ECO:0000313" key="4">
    <source>
        <dbReference type="Proteomes" id="UP000295418"/>
    </source>
</evidence>
<keyword evidence="2" id="KW-0378">Hydrolase</keyword>
<reference evidence="3 4" key="1">
    <citation type="submission" date="2019-03" db="EMBL/GenBank/DDBJ databases">
        <authorList>
            <person name="Kim M.K.M."/>
        </authorList>
    </citation>
    <scope>NUCLEOTIDE SEQUENCE [LARGE SCALE GENOMIC DNA]</scope>
    <source>
        <strain evidence="3 4">18JY21-1</strain>
    </source>
</reference>
<gene>
    <name evidence="3" type="ORF">E0485_18120</name>
</gene>
<dbReference type="EMBL" id="SKFG01000021">
    <property type="protein sequence ID" value="TCZ75305.1"/>
    <property type="molecule type" value="Genomic_DNA"/>
</dbReference>
<dbReference type="OrthoDB" id="9800856at2"/>
<dbReference type="InterPro" id="IPR029069">
    <property type="entry name" value="HotDog_dom_sf"/>
</dbReference>
<comment type="caution">
    <text evidence="3">The sequence shown here is derived from an EMBL/GenBank/DDBJ whole genome shotgun (WGS) entry which is preliminary data.</text>
</comment>
<dbReference type="NCBIfam" id="TIGR00051">
    <property type="entry name" value="YbgC/FadM family acyl-CoA thioesterase"/>
    <property type="match status" value="1"/>
</dbReference>
<dbReference type="Pfam" id="PF13279">
    <property type="entry name" value="4HBT_2"/>
    <property type="match status" value="1"/>
</dbReference>
<protein>
    <submittedName>
        <fullName evidence="3">Acyl-CoA thioesterase</fullName>
    </submittedName>
</protein>
<dbReference type="InterPro" id="IPR006684">
    <property type="entry name" value="YbgC/YbaW"/>
</dbReference>
<name>A0A4R4EBM7_9BACL</name>